<dbReference type="InterPro" id="IPR008274">
    <property type="entry name" value="AldOxase/xan_DH_MoCoBD1"/>
</dbReference>
<dbReference type="Gene3D" id="3.30.365.10">
    <property type="entry name" value="Aldehyde oxidase/xanthine dehydrogenase, molybdopterin binding domain"/>
    <property type="match status" value="4"/>
</dbReference>
<dbReference type="Proteomes" id="UP000008120">
    <property type="component" value="Chromosome"/>
</dbReference>
<dbReference type="Pfam" id="PF20256">
    <property type="entry name" value="MoCoBD_2"/>
    <property type="match status" value="1"/>
</dbReference>
<reference evidence="2 4" key="1">
    <citation type="journal article" date="2005" name="Environ. Microbiol.">
        <title>Genetic and functional properties of uncultivated thermophilic crenarchaeotes from a subsurface gold mine as revealed by analysis of genome fragments.</title>
        <authorList>
            <person name="Nunoura T."/>
            <person name="Hirayama H."/>
            <person name="Takami H."/>
            <person name="Oida H."/>
            <person name="Nishi S."/>
            <person name="Shimamura S."/>
            <person name="Suzuki Y."/>
            <person name="Inagaki F."/>
            <person name="Takai K."/>
            <person name="Nealson K.H."/>
            <person name="Horikoshi K."/>
        </authorList>
    </citation>
    <scope>NUCLEOTIDE SEQUENCE [LARGE SCALE GENOMIC DNA]</scope>
</reference>
<evidence type="ECO:0000313" key="2">
    <source>
        <dbReference type="EMBL" id="BAJ47441.1"/>
    </source>
</evidence>
<evidence type="ECO:0000259" key="1">
    <source>
        <dbReference type="SMART" id="SM01008"/>
    </source>
</evidence>
<proteinExistence type="predicted"/>
<dbReference type="InterPro" id="IPR016208">
    <property type="entry name" value="Ald_Oxase/xanthine_DH-like"/>
</dbReference>
<dbReference type="GO" id="GO:0016491">
    <property type="term" value="F:oxidoreductase activity"/>
    <property type="evidence" value="ECO:0007669"/>
    <property type="project" value="InterPro"/>
</dbReference>
<dbReference type="InterPro" id="IPR037165">
    <property type="entry name" value="AldOxase/xan_DH_Mopterin-bd_sf"/>
</dbReference>
<accession>E6N572</accession>
<dbReference type="InterPro" id="IPR046867">
    <property type="entry name" value="AldOxase/xan_DH_MoCoBD2"/>
</dbReference>
<dbReference type="SUPFAM" id="SSF54665">
    <property type="entry name" value="CO dehydrogenase molybdoprotein N-domain-like"/>
    <property type="match status" value="1"/>
</dbReference>
<dbReference type="Pfam" id="PF01315">
    <property type="entry name" value="Ald_Xan_dh_C"/>
    <property type="match status" value="1"/>
</dbReference>
<dbReference type="EMBL" id="AP011837">
    <property type="protein sequence ID" value="BAJ47441.1"/>
    <property type="molecule type" value="Genomic_DNA"/>
</dbReference>
<dbReference type="STRING" id="311458.CSUB_C0419"/>
<gene>
    <name evidence="3" type="ORF">CSUB_C0419</name>
    <name evidence="2" type="ORF">HGMM_F36H04C11</name>
</gene>
<protein>
    <submittedName>
        <fullName evidence="2">Molybdenum hydroxylase family protein, large subunit</fullName>
    </submittedName>
</protein>
<dbReference type="SMART" id="SM01008">
    <property type="entry name" value="Ald_Xan_dh_C"/>
    <property type="match status" value="1"/>
</dbReference>
<dbReference type="PANTHER" id="PTHR11908:SF157">
    <property type="entry name" value="XANTHINE DEHYDROGENASE SUBUNIT D-RELATED"/>
    <property type="match status" value="1"/>
</dbReference>
<name>E6N572_CALS0</name>
<dbReference type="InterPro" id="IPR036856">
    <property type="entry name" value="Ald_Oxase/Xan_DH_a/b_sf"/>
</dbReference>
<dbReference type="PANTHER" id="PTHR11908">
    <property type="entry name" value="XANTHINE DEHYDROGENASE"/>
    <property type="match status" value="1"/>
</dbReference>
<feature type="domain" description="Aldehyde oxidase/xanthine dehydrogenase a/b hammerhead" evidence="1">
    <location>
        <begin position="12"/>
        <end position="118"/>
    </location>
</feature>
<dbReference type="KEGG" id="csu:CSUB_C0419"/>
<sequence>MKRVYTAYDAVRGAPIYTEDIVPEDSLCVKALRSEHSHALIKRVDVSAALEVPGVVAVLTARDIPGENITGAVILDRPFLAYEKVRCLADPIALVAAVDEETADKAIEKIVVDYEVLEPVYDPVKALEESAPKVHENNLLRHYKLRKGDITRGFNESDVIVEEEFRTQMQDPAPLEPEAAYAVPEKDGTLTIYGSIQNPFYVLTGVSRILGLPRDRINLVVMAIGGTFGGKSDEAPWDVCAMAGLAALKTGKPAACIYGRDESMIAHSHRHPAVMRYKIGATTDGRLKALDADLYFDTGAYASVGPLVMLRAVTHAAGPYVVENVRVDSYLVYTNNLTAGSMRGFGSPQVHFAVESMMDILADKLGMDPVELRLKNAWRQGVVTASDAVLMDNPDFGVLASRVCEELGWRRGEKEPDEGVGIAFMAHGNSLGPEGEDKSSATVRISPDGVVHVATSLTEYGTGASRGFAKIAASVLGVPEERVVVDRVETKKVPDSGGTFASRSTLMGGNAVYLAAKRLKEKIEKLMKESGRSGLDVADFVRDVFHEEVSEYAEFKLPVCDYNPETGKGTPYLQYTYGVVGVRVKVDRELGVVRVKDIVAAFDVGRVVNEGYLTAQLEGGITQGVAYGLLEELLIGKKHKVLNPNLADYLVPTAADMPRVKVIVIENPSPLTPIGTRTAGEPGIDAPAAAIANAVHDALKIRITSLPITPEKVVAALEKSQAIAVTV</sequence>
<dbReference type="GO" id="GO:0005506">
    <property type="term" value="F:iron ion binding"/>
    <property type="evidence" value="ECO:0007669"/>
    <property type="project" value="InterPro"/>
</dbReference>
<reference evidence="2 4" key="2">
    <citation type="journal article" date="2011" name="Nucleic Acids Res.">
        <title>Insights into the evolution of Archaea and eukaryotic protein modifier systems revealed by the genome of a novel archaeal group.</title>
        <authorList>
            <person name="Nunoura T."/>
            <person name="Takaki Y."/>
            <person name="Kakuta J."/>
            <person name="Nishi S."/>
            <person name="Sugahara J."/>
            <person name="Kazama H."/>
            <person name="Chee G."/>
            <person name="Hattori M."/>
            <person name="Kanai A."/>
            <person name="Atomi H."/>
            <person name="Takai K."/>
            <person name="Takami H."/>
        </authorList>
    </citation>
    <scope>NUCLEOTIDE SEQUENCE [LARGE SCALE GENOMIC DNA]</scope>
</reference>
<dbReference type="AlphaFoldDB" id="E6N572"/>
<dbReference type="Pfam" id="PF02738">
    <property type="entry name" value="MoCoBD_1"/>
    <property type="match status" value="1"/>
</dbReference>
<dbReference type="Gene3D" id="3.90.1170.50">
    <property type="entry name" value="Aldehyde oxidase/xanthine dehydrogenase, a/b hammerhead"/>
    <property type="match status" value="1"/>
</dbReference>
<organism evidence="2 4">
    <name type="scientific">Caldiarchaeum subterraneum</name>
    <dbReference type="NCBI Taxonomy" id="311458"/>
    <lineage>
        <taxon>Archaea</taxon>
        <taxon>Nitrososphaerota</taxon>
        <taxon>Candidatus Caldarchaeales</taxon>
        <taxon>Candidatus Caldarchaeaceae</taxon>
        <taxon>Candidatus Caldarchaeum</taxon>
    </lineage>
</organism>
<dbReference type="BioCyc" id="CCAL311458:G131R-426-MONOMER"/>
<dbReference type="SUPFAM" id="SSF56003">
    <property type="entry name" value="Molybdenum cofactor-binding domain"/>
    <property type="match status" value="1"/>
</dbReference>
<evidence type="ECO:0000313" key="4">
    <source>
        <dbReference type="Proteomes" id="UP000008120"/>
    </source>
</evidence>
<dbReference type="EMBL" id="BA000048">
    <property type="protein sequence ID" value="BAJ50280.1"/>
    <property type="molecule type" value="Genomic_DNA"/>
</dbReference>
<evidence type="ECO:0000313" key="3">
    <source>
        <dbReference type="EMBL" id="BAJ50280.1"/>
    </source>
</evidence>
<dbReference type="InterPro" id="IPR000674">
    <property type="entry name" value="Ald_Oxase/Xan_DH_a/b"/>
</dbReference>